<dbReference type="SUPFAM" id="SSF54427">
    <property type="entry name" value="NTF2-like"/>
    <property type="match status" value="1"/>
</dbReference>
<dbReference type="AlphaFoldDB" id="A0A4Q1JYZ4"/>
<comment type="caution">
    <text evidence="1">The sequence shown here is derived from an EMBL/GenBank/DDBJ whole genome shotgun (WGS) entry which is preliminary data.</text>
</comment>
<evidence type="ECO:0000313" key="2">
    <source>
        <dbReference type="Proteomes" id="UP000289784"/>
    </source>
</evidence>
<gene>
    <name evidence="1" type="ORF">EPA99_05920</name>
</gene>
<evidence type="ECO:0000313" key="1">
    <source>
        <dbReference type="EMBL" id="RXR07443.1"/>
    </source>
</evidence>
<accession>A0A4Q1JYZ4</accession>
<proteinExistence type="predicted"/>
<organism evidence="1 2">
    <name type="scientific">Pseudoxanthomonas composti</name>
    <dbReference type="NCBI Taxonomy" id="2137479"/>
    <lineage>
        <taxon>Bacteria</taxon>
        <taxon>Pseudomonadati</taxon>
        <taxon>Pseudomonadota</taxon>
        <taxon>Gammaproteobacteria</taxon>
        <taxon>Lysobacterales</taxon>
        <taxon>Lysobacteraceae</taxon>
        <taxon>Pseudoxanthomonas</taxon>
    </lineage>
</organism>
<reference evidence="1 2" key="1">
    <citation type="submission" date="2019-01" db="EMBL/GenBank/DDBJ databases">
        <title>Pseudoxanthomonas composti sp. nov., isolated from compost.</title>
        <authorList>
            <person name="Yang G."/>
        </authorList>
    </citation>
    <scope>NUCLEOTIDE SEQUENCE [LARGE SCALE GENOMIC DNA]</scope>
    <source>
        <strain evidence="1 2">GSS15</strain>
    </source>
</reference>
<dbReference type="EMBL" id="SAWZ01000002">
    <property type="protein sequence ID" value="RXR07443.1"/>
    <property type="molecule type" value="Genomic_DNA"/>
</dbReference>
<dbReference type="InterPro" id="IPR032710">
    <property type="entry name" value="NTF2-like_dom_sf"/>
</dbReference>
<name>A0A4Q1JYZ4_9GAMM</name>
<sequence>MTALTLPEPIVAYFLADTQGPDELARCFTPQGSVRDKGQNHIGRDAIKAWKAETETLYTYTNDPFAMTLVDGKHVVRSHVAGSFPGSPIDMTLSFRLECGLVASLEISA</sequence>
<dbReference type="OrthoDB" id="8684708at2"/>
<dbReference type="Gene3D" id="3.10.450.50">
    <property type="match status" value="1"/>
</dbReference>
<keyword evidence="2" id="KW-1185">Reference proteome</keyword>
<protein>
    <submittedName>
        <fullName evidence="1">Nuclear transport factor 2 family protein</fullName>
    </submittedName>
</protein>
<dbReference type="Proteomes" id="UP000289784">
    <property type="component" value="Unassembled WGS sequence"/>
</dbReference>
<dbReference type="RefSeq" id="WP_129470257.1">
    <property type="nucleotide sequence ID" value="NZ_SAWZ01000002.1"/>
</dbReference>